<dbReference type="Proteomes" id="UP000297385">
    <property type="component" value="Unassembled WGS sequence"/>
</dbReference>
<reference evidence="4 5" key="1">
    <citation type="submission" date="2019-03" db="EMBL/GenBank/DDBJ databases">
        <title>Complete Genome Sequence of Paraburkholderia dipogonis ICMP 19430T, a Nitrogen-fixing Symbiont of the South African Invasive Legume Dipogon lignosus in New Zealand.</title>
        <authorList>
            <person name="De Meyer S.E."/>
        </authorList>
    </citation>
    <scope>NUCLEOTIDE SEQUENCE [LARGE SCALE GENOMIC DNA]</scope>
    <source>
        <strain evidence="4 5">ICMP 19430</strain>
    </source>
</reference>
<dbReference type="PANTHER" id="PTHR46390:SF1">
    <property type="entry name" value="MANNOSE-1-PHOSPHATE GUANYLYLTRANSFERASE"/>
    <property type="match status" value="1"/>
</dbReference>
<comment type="caution">
    <text evidence="4">The sequence shown here is derived from an EMBL/GenBank/DDBJ whole genome shotgun (WGS) entry which is preliminary data.</text>
</comment>
<sequence>MNRIVEPGNPLASTGDVSETATRLSVQPVILADGSGTRSGPLSRERDPKHPVDRVGDASLLETTLRTTLSRLDASFVAAQHAAPASSPRSFAAPLMVCCEDLHRQTREPLERLARSGRPVRMVLEPMPRDTAPALTIAALAARAAAADGDDPLIVALPADLLITDHVVFGVALAEALEHATHGAIVALGVPPRRAETGYGYIRTGAALGKRGARAIERFVEKPDPELAERYAACGNYWWNSGMFVVRASVWLAAIALCQPAIAEACAAAFERATVDGDGTLHVARDQLALCPSRSIDYAVMERVGSDARVAGVAVPFVAGRAQACAWDSVMRAARGEECFMLAEENPSTYVPPGATHRLEYPGRTPREMIEVQSGGHLGEDDIVRFEDPFGRNLESAHARKGTSR</sequence>
<gene>
    <name evidence="4" type="ORF">E2553_05125</name>
</gene>
<name>A0A4Y8N478_9BURK</name>
<feature type="compositionally biased region" description="Basic and acidic residues" evidence="1">
    <location>
        <begin position="43"/>
        <end position="55"/>
    </location>
</feature>
<dbReference type="AlphaFoldDB" id="A0A4Y8N478"/>
<dbReference type="PANTHER" id="PTHR46390">
    <property type="entry name" value="MANNOSE-1-PHOSPHATE GUANYLYLTRANSFERASE"/>
    <property type="match status" value="1"/>
</dbReference>
<dbReference type="EMBL" id="SNVI01000001">
    <property type="protein sequence ID" value="TFE44465.1"/>
    <property type="molecule type" value="Genomic_DNA"/>
</dbReference>
<dbReference type="InterPro" id="IPR005835">
    <property type="entry name" value="NTP_transferase_dom"/>
</dbReference>
<evidence type="ECO:0000313" key="4">
    <source>
        <dbReference type="EMBL" id="TFE44465.1"/>
    </source>
</evidence>
<feature type="domain" description="Nucleotidyl transferase" evidence="2">
    <location>
        <begin position="28"/>
        <end position="276"/>
    </location>
</feature>
<evidence type="ECO:0000259" key="2">
    <source>
        <dbReference type="Pfam" id="PF00483"/>
    </source>
</evidence>
<dbReference type="GeneID" id="97305500"/>
<organism evidence="4 5">
    <name type="scientific">Paraburkholderia dipogonis</name>
    <dbReference type="NCBI Taxonomy" id="1211383"/>
    <lineage>
        <taxon>Bacteria</taxon>
        <taxon>Pseudomonadati</taxon>
        <taxon>Pseudomonadota</taxon>
        <taxon>Betaproteobacteria</taxon>
        <taxon>Burkholderiales</taxon>
        <taxon>Burkholderiaceae</taxon>
        <taxon>Paraburkholderia</taxon>
    </lineage>
</organism>
<dbReference type="InterPro" id="IPR029044">
    <property type="entry name" value="Nucleotide-diphossugar_trans"/>
</dbReference>
<dbReference type="SUPFAM" id="SSF53448">
    <property type="entry name" value="Nucleotide-diphospho-sugar transferases"/>
    <property type="match status" value="1"/>
</dbReference>
<dbReference type="RefSeq" id="WP_134456294.1">
    <property type="nucleotide sequence ID" value="NZ_JBHSXU010000001.1"/>
</dbReference>
<dbReference type="Pfam" id="PF01050">
    <property type="entry name" value="MannoseP_isomer"/>
    <property type="match status" value="1"/>
</dbReference>
<dbReference type="GO" id="GO:0009298">
    <property type="term" value="P:GDP-mannose biosynthetic process"/>
    <property type="evidence" value="ECO:0007669"/>
    <property type="project" value="TreeGrafter"/>
</dbReference>
<dbReference type="Gene3D" id="3.90.550.10">
    <property type="entry name" value="Spore Coat Polysaccharide Biosynthesis Protein SpsA, Chain A"/>
    <property type="match status" value="1"/>
</dbReference>
<feature type="region of interest" description="Disordered" evidence="1">
    <location>
        <begin position="1"/>
        <end position="20"/>
    </location>
</feature>
<dbReference type="SUPFAM" id="SSF51182">
    <property type="entry name" value="RmlC-like cupins"/>
    <property type="match status" value="1"/>
</dbReference>
<accession>A0A4Y8N478</accession>
<dbReference type="InterPro" id="IPR001538">
    <property type="entry name" value="Man6P_isomerase-2_C"/>
</dbReference>
<feature type="domain" description="Mannose-6-phosphate isomerase type II C-terminal" evidence="3">
    <location>
        <begin position="333"/>
        <end position="388"/>
    </location>
</feature>
<keyword evidence="4" id="KW-0808">Transferase</keyword>
<evidence type="ECO:0000256" key="1">
    <source>
        <dbReference type="SAM" id="MobiDB-lite"/>
    </source>
</evidence>
<protein>
    <submittedName>
        <fullName evidence="4">Mannose-1-phosphate guanylyltransferase</fullName>
    </submittedName>
</protein>
<dbReference type="GO" id="GO:0004475">
    <property type="term" value="F:mannose-1-phosphate guanylyltransferase (GTP) activity"/>
    <property type="evidence" value="ECO:0007669"/>
    <property type="project" value="TreeGrafter"/>
</dbReference>
<evidence type="ECO:0000313" key="5">
    <source>
        <dbReference type="Proteomes" id="UP000297385"/>
    </source>
</evidence>
<proteinExistence type="predicted"/>
<keyword evidence="4" id="KW-0548">Nucleotidyltransferase</keyword>
<dbReference type="InterPro" id="IPR011051">
    <property type="entry name" value="RmlC_Cupin_sf"/>
</dbReference>
<feature type="region of interest" description="Disordered" evidence="1">
    <location>
        <begin position="31"/>
        <end position="55"/>
    </location>
</feature>
<feature type="compositionally biased region" description="Polar residues" evidence="1">
    <location>
        <begin position="11"/>
        <end position="20"/>
    </location>
</feature>
<dbReference type="InterPro" id="IPR051161">
    <property type="entry name" value="Mannose-6P_isomerase_type2"/>
</dbReference>
<dbReference type="GO" id="GO:0005976">
    <property type="term" value="P:polysaccharide metabolic process"/>
    <property type="evidence" value="ECO:0007669"/>
    <property type="project" value="InterPro"/>
</dbReference>
<dbReference type="Pfam" id="PF00483">
    <property type="entry name" value="NTP_transferase"/>
    <property type="match status" value="1"/>
</dbReference>
<evidence type="ECO:0000259" key="3">
    <source>
        <dbReference type="Pfam" id="PF01050"/>
    </source>
</evidence>